<sequence>MCEGVAIVAAKSVPRANPDVALGVLRDAGHKVLRLSVALRESVYRISRNGVQACREDSENHWNDEK</sequence>
<organism evidence="1 2">
    <name type="scientific">Segatella copri</name>
    <dbReference type="NCBI Taxonomy" id="165179"/>
    <lineage>
        <taxon>Bacteria</taxon>
        <taxon>Pseudomonadati</taxon>
        <taxon>Bacteroidota</taxon>
        <taxon>Bacteroidia</taxon>
        <taxon>Bacteroidales</taxon>
        <taxon>Prevotellaceae</taxon>
        <taxon>Segatella</taxon>
    </lineage>
</organism>
<proteinExistence type="predicted"/>
<reference evidence="1" key="1">
    <citation type="submission" date="2022-11" db="EMBL/GenBank/DDBJ databases">
        <title>Genomic repertoires linked with pathogenic potency of arthritogenic Prevotella copri isolated from the gut of rheumatoid arthritis patients.</title>
        <authorList>
            <person name="Nii T."/>
            <person name="Maeda Y."/>
            <person name="Motooka D."/>
            <person name="Naito M."/>
            <person name="Matsumoto Y."/>
            <person name="Ogawa T."/>
            <person name="Oguro-Igashira E."/>
            <person name="Kishikawa T."/>
            <person name="Yamashita M."/>
            <person name="Koizumi S."/>
            <person name="Kurakawa T."/>
            <person name="Okumura R."/>
            <person name="Kayama H."/>
            <person name="Murakami M."/>
            <person name="Sakaguchi T."/>
            <person name="Das B."/>
            <person name="Nakamura S."/>
            <person name="Okada Y."/>
            <person name="Kumanogoh A."/>
            <person name="Takeda K."/>
        </authorList>
    </citation>
    <scope>NUCLEOTIDE SEQUENCE</scope>
    <source>
        <strain evidence="1">H012_8</strain>
    </source>
</reference>
<evidence type="ECO:0000313" key="1">
    <source>
        <dbReference type="EMBL" id="MCW4156321.1"/>
    </source>
</evidence>
<dbReference type="AlphaFoldDB" id="A0AAW5UNU2"/>
<accession>A0AAW5UNU2</accession>
<protein>
    <submittedName>
        <fullName evidence="1">Uncharacterized protein</fullName>
    </submittedName>
</protein>
<gene>
    <name evidence="1" type="ORF">ONT23_12450</name>
</gene>
<dbReference type="Proteomes" id="UP001209168">
    <property type="component" value="Unassembled WGS sequence"/>
</dbReference>
<dbReference type="RefSeq" id="WP_264901794.1">
    <property type="nucleotide sequence ID" value="NZ_JAPDVH010000001.1"/>
</dbReference>
<dbReference type="EMBL" id="JAPDVH010000001">
    <property type="protein sequence ID" value="MCW4156321.1"/>
    <property type="molecule type" value="Genomic_DNA"/>
</dbReference>
<name>A0AAW5UNU2_9BACT</name>
<comment type="caution">
    <text evidence="1">The sequence shown here is derived from an EMBL/GenBank/DDBJ whole genome shotgun (WGS) entry which is preliminary data.</text>
</comment>
<evidence type="ECO:0000313" key="2">
    <source>
        <dbReference type="Proteomes" id="UP001209168"/>
    </source>
</evidence>